<dbReference type="EMBL" id="CP043626">
    <property type="protein sequence ID" value="QEY72026.1"/>
    <property type="molecule type" value="Genomic_DNA"/>
</dbReference>
<dbReference type="KEGG" id="pden:F1C79_10600"/>
<sequence>MKYFKLALFILPLSLLQACTTLQSAAERAKADPVAYQALDQNAHFYYNDPSAKLGQQEMERIIGN</sequence>
<organism evidence="2 3">
    <name type="scientific">Pseudomonas denitrificans</name>
    <dbReference type="NCBI Taxonomy" id="43306"/>
    <lineage>
        <taxon>Bacteria</taxon>
        <taxon>Pseudomonadati</taxon>
        <taxon>Pseudomonadota</taxon>
        <taxon>Gammaproteobacteria</taxon>
        <taxon>Pseudomonadales</taxon>
        <taxon>Pseudomonadaceae</taxon>
        <taxon>Halopseudomonas</taxon>
    </lineage>
</organism>
<feature type="signal peptide" evidence="1">
    <location>
        <begin position="1"/>
        <end position="25"/>
    </location>
</feature>
<evidence type="ECO:0000313" key="2">
    <source>
        <dbReference type="EMBL" id="QEY72026.1"/>
    </source>
</evidence>
<accession>A0A9X7MZT4</accession>
<evidence type="ECO:0000313" key="3">
    <source>
        <dbReference type="Proteomes" id="UP000326659"/>
    </source>
</evidence>
<gene>
    <name evidence="2" type="ORF">F1C79_10600</name>
</gene>
<dbReference type="PROSITE" id="PS51257">
    <property type="entry name" value="PROKAR_LIPOPROTEIN"/>
    <property type="match status" value="1"/>
</dbReference>
<dbReference type="AlphaFoldDB" id="A0A9X7MZT4"/>
<protein>
    <submittedName>
        <fullName evidence="2">Uncharacterized protein</fullName>
    </submittedName>
</protein>
<reference evidence="2 3" key="1">
    <citation type="submission" date="2019-09" db="EMBL/GenBank/DDBJ databases">
        <title>Prosopis cineraria nodule microbiome.</title>
        <authorList>
            <person name="Chaluvadi S.R."/>
            <person name="Ali R."/>
            <person name="Wang X."/>
        </authorList>
    </citation>
    <scope>NUCLEOTIDE SEQUENCE [LARGE SCALE GENOMIC DNA]</scope>
    <source>
        <strain evidence="2 3">BG1</strain>
    </source>
</reference>
<keyword evidence="3" id="KW-1185">Reference proteome</keyword>
<proteinExistence type="predicted"/>
<dbReference type="Proteomes" id="UP000326659">
    <property type="component" value="Chromosome"/>
</dbReference>
<dbReference type="RefSeq" id="WP_151187371.1">
    <property type="nucleotide sequence ID" value="NZ_CP043626.1"/>
</dbReference>
<keyword evidence="1" id="KW-0732">Signal</keyword>
<feature type="chain" id="PRO_5040753570" evidence="1">
    <location>
        <begin position="26"/>
        <end position="65"/>
    </location>
</feature>
<evidence type="ECO:0000256" key="1">
    <source>
        <dbReference type="SAM" id="SignalP"/>
    </source>
</evidence>
<name>A0A9X7MZT4_PSEDE</name>